<sequence>MLAQSDTDKGPGPTTMVNESISMLANKYFDFSFTGGPIQCPEEACKKMAQDNQFKEIMYTEEQNKYKYVIDVDGNGWSGRFHRLMKSNTMVLKSTIFPEWYTDRIQPWVLTALLPFFQSYVPVKVDYTDLIPIMAFFMGDLEGRGAHDYLGERIATRGRLWTEMYWRYEDMQACEFHLPLSSCLFPPHQEELGSLKNGVTDHLKRRLADFLRLVLEYGRVSSKEYPTDTRFDYIASV</sequence>
<dbReference type="OrthoDB" id="541052at2759"/>
<accession>A0A2X0KHM8</accession>
<evidence type="ECO:0000259" key="1">
    <source>
        <dbReference type="SMART" id="SM00672"/>
    </source>
</evidence>
<dbReference type="SMART" id="SM00672">
    <property type="entry name" value="CAP10"/>
    <property type="match status" value="1"/>
</dbReference>
<evidence type="ECO:0000313" key="3">
    <source>
        <dbReference type="Proteomes" id="UP000249723"/>
    </source>
</evidence>
<dbReference type="EMBL" id="FMWP01000012">
    <property type="protein sequence ID" value="SCZ88027.1"/>
    <property type="molecule type" value="Genomic_DNA"/>
</dbReference>
<dbReference type="Pfam" id="PF05686">
    <property type="entry name" value="Glyco_transf_90"/>
    <property type="match status" value="1"/>
</dbReference>
<gene>
    <name evidence="2" type="ORF">BZ3500_MVSOF-1268-A1-R1_CHR2-1G04141</name>
</gene>
<protein>
    <submittedName>
        <fullName evidence="2">BZ3500_MvSof-1268-A1-R1_Chr2-1g04141 protein</fullName>
    </submittedName>
</protein>
<reference evidence="3" key="1">
    <citation type="submission" date="2016-10" db="EMBL/GenBank/DDBJ databases">
        <authorList>
            <person name="Jeantristanb JTB J.-T."/>
            <person name="Ricardo R."/>
        </authorList>
    </citation>
    <scope>NUCLEOTIDE SEQUENCE [LARGE SCALE GENOMIC DNA]</scope>
</reference>
<dbReference type="InterPro" id="IPR006598">
    <property type="entry name" value="CAP10"/>
</dbReference>
<dbReference type="PANTHER" id="PTHR12203:SF118">
    <property type="entry name" value="BETA-1,2-XYLOSYLTRANSFERASE 1"/>
    <property type="match status" value="1"/>
</dbReference>
<dbReference type="PANTHER" id="PTHR12203">
    <property type="entry name" value="KDEL LYS-ASP-GLU-LEU CONTAINING - RELATED"/>
    <property type="match status" value="1"/>
</dbReference>
<dbReference type="InterPro" id="IPR051091">
    <property type="entry name" value="O-Glucosyltr/Glycosyltrsf_90"/>
</dbReference>
<proteinExistence type="predicted"/>
<name>A0A2X0KHM8_9BASI</name>
<dbReference type="STRING" id="289078.A0A2X0KHM8"/>
<feature type="domain" description="Glycosyl transferase CAP10" evidence="1">
    <location>
        <begin position="1"/>
        <end position="182"/>
    </location>
</feature>
<dbReference type="Proteomes" id="UP000249723">
    <property type="component" value="Unassembled WGS sequence"/>
</dbReference>
<dbReference type="AlphaFoldDB" id="A0A2X0KHM8"/>
<organism evidence="2 3">
    <name type="scientific">Microbotryum saponariae</name>
    <dbReference type="NCBI Taxonomy" id="289078"/>
    <lineage>
        <taxon>Eukaryota</taxon>
        <taxon>Fungi</taxon>
        <taxon>Dikarya</taxon>
        <taxon>Basidiomycota</taxon>
        <taxon>Pucciniomycotina</taxon>
        <taxon>Microbotryomycetes</taxon>
        <taxon>Microbotryales</taxon>
        <taxon>Microbotryaceae</taxon>
        <taxon>Microbotryum</taxon>
    </lineage>
</organism>
<keyword evidence="3" id="KW-1185">Reference proteome</keyword>
<evidence type="ECO:0000313" key="2">
    <source>
        <dbReference type="EMBL" id="SCZ88027.1"/>
    </source>
</evidence>